<protein>
    <recommendedName>
        <fullName evidence="3 9">DNA repair protein RecN</fullName>
    </recommendedName>
    <alternativeName>
        <fullName evidence="8 9">Recombination protein N</fullName>
    </alternativeName>
</protein>
<dbReference type="NCBIfam" id="TIGR00634">
    <property type="entry name" value="recN"/>
    <property type="match status" value="1"/>
</dbReference>
<gene>
    <name evidence="13" type="primary">recN</name>
    <name evidence="13" type="ORF">ENF32_04435</name>
</gene>
<sequence length="542" mass="62253">MLLELMAKNLALFHRVEVHFRPGFTAITGETGSGKSLLVNSLSLLLGRKADTLWIREGEEEAWVEGVFSLKGLPHVKACLREGGIPVEEELLVRRTISREGRNRAYVNDTPVTLRFLQEIATGLVEIQGQRESLLLLKAQNHLRLLDAFGRLDPLVKEYREAFRTYKRLLQEKEEADRSREERLRRMDYLAFQIEDIEKTAPKPGEDEELRQRREWLRQGERLKEALAKSTELLDGEGPSVAQGLREVLGLLSPLAPLKKDLEREVAHLEEALIMVQEGCTNLEGLLEKVEINPLELAKVEERLDILHSLKTRYGNTLERVLEYLEEAKKEYTALEATQERSEDLEEDIHRAQEKVLEVGRRLGEARREAAQKMEKRVEETLEQLLMEECRFIVHFRDLPEPEAHGLERVEFFIRPNPGEAPKPLNKVASGGELSRISLAIRRVLSDIEEIPILVLDEIDVGIGGITAHKVGELLKELGERYQVICITHLPQVARHAHWQLAVHKERDRDRTVTRIRELSPSEREEELKRMVGEKTPQEVKG</sequence>
<dbReference type="GO" id="GO:0009432">
    <property type="term" value="P:SOS response"/>
    <property type="evidence" value="ECO:0007669"/>
    <property type="project" value="TreeGrafter"/>
</dbReference>
<name>A0A7C0Y6W3_9BACT</name>
<reference evidence="13" key="1">
    <citation type="journal article" date="2020" name="mSystems">
        <title>Genome- and Community-Level Interaction Insights into Carbon Utilization and Element Cycling Functions of Hydrothermarchaeota in Hydrothermal Sediment.</title>
        <authorList>
            <person name="Zhou Z."/>
            <person name="Liu Y."/>
            <person name="Xu W."/>
            <person name="Pan J."/>
            <person name="Luo Z.H."/>
            <person name="Li M."/>
        </authorList>
    </citation>
    <scope>NUCLEOTIDE SEQUENCE [LARGE SCALE GENOMIC DNA]</scope>
    <source>
        <strain evidence="13">HyVt-115</strain>
    </source>
</reference>
<dbReference type="Proteomes" id="UP000885690">
    <property type="component" value="Unassembled WGS sequence"/>
</dbReference>
<keyword evidence="7 9" id="KW-0234">DNA repair</keyword>
<dbReference type="PANTHER" id="PTHR11059">
    <property type="entry name" value="DNA REPAIR PROTEIN RECN"/>
    <property type="match status" value="1"/>
</dbReference>
<dbReference type="PIRSF" id="PIRSF003128">
    <property type="entry name" value="RecN"/>
    <property type="match status" value="1"/>
</dbReference>
<dbReference type="PANTHER" id="PTHR11059:SF0">
    <property type="entry name" value="DNA REPAIR PROTEIN RECN"/>
    <property type="match status" value="1"/>
</dbReference>
<feature type="domain" description="AAA+ ATPase" evidence="12">
    <location>
        <begin position="21"/>
        <end position="523"/>
    </location>
</feature>
<dbReference type="CDD" id="cd03241">
    <property type="entry name" value="ABC_RecN"/>
    <property type="match status" value="1"/>
</dbReference>
<evidence type="ECO:0000256" key="5">
    <source>
        <dbReference type="ARBA" id="ARBA00022763"/>
    </source>
</evidence>
<evidence type="ECO:0000313" key="13">
    <source>
        <dbReference type="EMBL" id="HDD53294.1"/>
    </source>
</evidence>
<keyword evidence="6" id="KW-0067">ATP-binding</keyword>
<dbReference type="InterPro" id="IPR003395">
    <property type="entry name" value="RecF/RecN/SMC_N"/>
</dbReference>
<feature type="coiled-coil region" evidence="10">
    <location>
        <begin position="156"/>
        <end position="186"/>
    </location>
</feature>
<organism evidence="13">
    <name type="scientific">Thermosulfidibacter takaii</name>
    <dbReference type="NCBI Taxonomy" id="412593"/>
    <lineage>
        <taxon>Bacteria</taxon>
        <taxon>Pseudomonadati</taxon>
        <taxon>Thermosulfidibacterota</taxon>
        <taxon>Thermosulfidibacteria</taxon>
        <taxon>Thermosulfidibacterales</taxon>
        <taxon>Thermosulfidibacteraceae</taxon>
    </lineage>
</organism>
<dbReference type="SMART" id="SM00382">
    <property type="entry name" value="AAA"/>
    <property type="match status" value="1"/>
</dbReference>
<keyword evidence="5 9" id="KW-0227">DNA damage</keyword>
<keyword evidence="4" id="KW-0547">Nucleotide-binding</keyword>
<dbReference type="SUPFAM" id="SSF52540">
    <property type="entry name" value="P-loop containing nucleoside triphosphate hydrolases"/>
    <property type="match status" value="1"/>
</dbReference>
<dbReference type="GO" id="GO:0006310">
    <property type="term" value="P:DNA recombination"/>
    <property type="evidence" value="ECO:0007669"/>
    <property type="project" value="InterPro"/>
</dbReference>
<evidence type="ECO:0000256" key="8">
    <source>
        <dbReference type="ARBA" id="ARBA00033408"/>
    </source>
</evidence>
<comment type="function">
    <text evidence="1 9">May be involved in recombinational repair of damaged DNA.</text>
</comment>
<evidence type="ECO:0000256" key="4">
    <source>
        <dbReference type="ARBA" id="ARBA00022741"/>
    </source>
</evidence>
<evidence type="ECO:0000256" key="11">
    <source>
        <dbReference type="SAM" id="MobiDB-lite"/>
    </source>
</evidence>
<evidence type="ECO:0000259" key="12">
    <source>
        <dbReference type="SMART" id="SM00382"/>
    </source>
</evidence>
<dbReference type="GO" id="GO:0006281">
    <property type="term" value="P:DNA repair"/>
    <property type="evidence" value="ECO:0007669"/>
    <property type="project" value="UniProtKB-KW"/>
</dbReference>
<evidence type="ECO:0000256" key="1">
    <source>
        <dbReference type="ARBA" id="ARBA00003618"/>
    </source>
</evidence>
<dbReference type="GO" id="GO:0005524">
    <property type="term" value="F:ATP binding"/>
    <property type="evidence" value="ECO:0007669"/>
    <property type="project" value="UniProtKB-KW"/>
</dbReference>
<keyword evidence="10" id="KW-0175">Coiled coil</keyword>
<evidence type="ECO:0000256" key="6">
    <source>
        <dbReference type="ARBA" id="ARBA00022840"/>
    </source>
</evidence>
<feature type="region of interest" description="Disordered" evidence="11">
    <location>
        <begin position="517"/>
        <end position="542"/>
    </location>
</feature>
<dbReference type="Pfam" id="PF02463">
    <property type="entry name" value="SMC_N"/>
    <property type="match status" value="1"/>
</dbReference>
<dbReference type="GO" id="GO:0043590">
    <property type="term" value="C:bacterial nucleoid"/>
    <property type="evidence" value="ECO:0007669"/>
    <property type="project" value="TreeGrafter"/>
</dbReference>
<evidence type="ECO:0000256" key="9">
    <source>
        <dbReference type="PIRNR" id="PIRNR003128"/>
    </source>
</evidence>
<dbReference type="InterPro" id="IPR027417">
    <property type="entry name" value="P-loop_NTPase"/>
</dbReference>
<evidence type="ECO:0000256" key="3">
    <source>
        <dbReference type="ARBA" id="ARBA00021315"/>
    </source>
</evidence>
<dbReference type="Gene3D" id="3.40.50.300">
    <property type="entry name" value="P-loop containing nucleotide triphosphate hydrolases"/>
    <property type="match status" value="2"/>
</dbReference>
<comment type="caution">
    <text evidence="13">The sequence shown here is derived from an EMBL/GenBank/DDBJ whole genome shotgun (WGS) entry which is preliminary data.</text>
</comment>
<dbReference type="InterPro" id="IPR003593">
    <property type="entry name" value="AAA+_ATPase"/>
</dbReference>
<dbReference type="FunFam" id="3.40.50.300:FF:000319">
    <property type="entry name" value="DNA repair protein RecN"/>
    <property type="match status" value="1"/>
</dbReference>
<dbReference type="InterPro" id="IPR004604">
    <property type="entry name" value="DNA_recomb/repair_RecN"/>
</dbReference>
<evidence type="ECO:0000256" key="7">
    <source>
        <dbReference type="ARBA" id="ARBA00023204"/>
    </source>
</evidence>
<evidence type="ECO:0000256" key="2">
    <source>
        <dbReference type="ARBA" id="ARBA00009441"/>
    </source>
</evidence>
<comment type="similarity">
    <text evidence="2 9">Belongs to the RecN family.</text>
</comment>
<proteinExistence type="inferred from homology"/>
<accession>A0A7C0Y6W3</accession>
<evidence type="ECO:0000256" key="10">
    <source>
        <dbReference type="SAM" id="Coils"/>
    </source>
</evidence>
<feature type="coiled-coil region" evidence="10">
    <location>
        <begin position="318"/>
        <end position="391"/>
    </location>
</feature>
<dbReference type="EMBL" id="DQWS01000166">
    <property type="protein sequence ID" value="HDD53294.1"/>
    <property type="molecule type" value="Genomic_DNA"/>
</dbReference>
<dbReference type="AlphaFoldDB" id="A0A7C0Y6W3"/>